<organism evidence="1 2">
    <name type="scientific">Lactobacillus gasseri SV-16A-US</name>
    <dbReference type="NCBI Taxonomy" id="575604"/>
    <lineage>
        <taxon>Bacteria</taxon>
        <taxon>Bacillati</taxon>
        <taxon>Bacillota</taxon>
        <taxon>Bacilli</taxon>
        <taxon>Lactobacillales</taxon>
        <taxon>Lactobacillaceae</taxon>
        <taxon>Lactobacillus</taxon>
    </lineage>
</organism>
<accession>A0AB34NXT6</accession>
<sequence>MQKMVIMMKNDHFQPFDVASIFWIYEEDIDSNKDKKRGKLRPGLITGFTPDGKAVFQRITTKFKNKSPFIKLRYYKIQDLKSAGLNRESYIDIKDSRIIKLDNIVKRGSLSEKDIDDLIDFKQTYPERLRKFQLKQINRNRGLER</sequence>
<reference evidence="1 2" key="1">
    <citation type="submission" date="2010-03" db="EMBL/GenBank/DDBJ databases">
        <title>The Genome Sequence of Lactobacillus gasseri strain SV-16A-US.</title>
        <authorList>
            <consortium name="The Broad Institute Genome Sequencing Platform"/>
            <person name="Ward D."/>
            <person name="Earl A."/>
            <person name="Feldgarden M."/>
            <person name="Gevers D."/>
            <person name="Young S.K."/>
            <person name="Zeng Q."/>
            <person name="Koehrsen M."/>
            <person name="Alvarado L."/>
            <person name="Berlin A."/>
            <person name="Bochicchio J."/>
            <person name="Borenstein D."/>
            <person name="Chapman S.B."/>
            <person name="Chen Z."/>
            <person name="Engels R."/>
            <person name="Freedman E."/>
            <person name="Gellesch M."/>
            <person name="Goldberg J."/>
            <person name="Griggs A."/>
            <person name="Gujja S."/>
            <person name="Heilman E."/>
            <person name="Heiman D."/>
            <person name="Hepburn T."/>
            <person name="Howarth C."/>
            <person name="Jen D."/>
            <person name="Larson L."/>
            <person name="Mehta T."/>
            <person name="Park D."/>
            <person name="Pearson M."/>
            <person name="Roberts A."/>
            <person name="Saif S."/>
            <person name="Shea T."/>
            <person name="Shenoy N."/>
            <person name="Sisk P."/>
            <person name="Stolte C."/>
            <person name="Sykes S."/>
            <person name="Thomson T."/>
            <person name="Walk T."/>
            <person name="White J."/>
            <person name="Yandava C."/>
            <person name="Liu Y."/>
            <person name="Xu Q."/>
            <person name="Haas B."/>
            <person name="Nusbaum C."/>
            <person name="Birren B."/>
        </authorList>
    </citation>
    <scope>NUCLEOTIDE SEQUENCE [LARGE SCALE GENOMIC DNA]</scope>
    <source>
        <strain evidence="1 2">SV-16A-US</strain>
    </source>
</reference>
<evidence type="ECO:0000313" key="2">
    <source>
        <dbReference type="Proteomes" id="UP000030761"/>
    </source>
</evidence>
<evidence type="ECO:0000313" key="1">
    <source>
        <dbReference type="EMBL" id="KFL96391.1"/>
    </source>
</evidence>
<protein>
    <submittedName>
        <fullName evidence="1">Toxin-antitoxin system, toxin component, MazF family</fullName>
    </submittedName>
</protein>
<dbReference type="Gene3D" id="3.40.190.10">
    <property type="entry name" value="Periplasmic binding protein-like II"/>
    <property type="match status" value="1"/>
</dbReference>
<dbReference type="EMBL" id="KN050677">
    <property type="protein sequence ID" value="KFL96391.1"/>
    <property type="molecule type" value="Genomic_DNA"/>
</dbReference>
<dbReference type="AlphaFoldDB" id="A0AB34NXT6"/>
<dbReference type="Proteomes" id="UP000030761">
    <property type="component" value="Unassembled WGS sequence"/>
</dbReference>
<name>A0AB34NXT6_LACGS</name>
<proteinExistence type="predicted"/>
<gene>
    <name evidence="1" type="ORF">HMPREF5175_01904</name>
</gene>